<proteinExistence type="inferred from homology"/>
<dbReference type="InterPro" id="IPR002698">
    <property type="entry name" value="FTHF_cligase"/>
</dbReference>
<name>A0ABU9H9H0_9GAMM</name>
<dbReference type="RefSeq" id="WP_341627181.1">
    <property type="nucleotide sequence ID" value="NZ_JBAKBA010000008.1"/>
</dbReference>
<dbReference type="Pfam" id="PF01812">
    <property type="entry name" value="5-FTHF_cyc-lig"/>
    <property type="match status" value="2"/>
</dbReference>
<comment type="similarity">
    <text evidence="1">Belongs to the 5-formyltetrahydrofolate cyclo-ligase family.</text>
</comment>
<evidence type="ECO:0000256" key="3">
    <source>
        <dbReference type="ARBA" id="ARBA00022840"/>
    </source>
</evidence>
<dbReference type="SUPFAM" id="SSF100950">
    <property type="entry name" value="NagB/RpiA/CoA transferase-like"/>
    <property type="match status" value="1"/>
</dbReference>
<feature type="compositionally biased region" description="Low complexity" evidence="4">
    <location>
        <begin position="135"/>
        <end position="145"/>
    </location>
</feature>
<evidence type="ECO:0000313" key="6">
    <source>
        <dbReference type="Proteomes" id="UP001366060"/>
    </source>
</evidence>
<dbReference type="PANTHER" id="PTHR23407">
    <property type="entry name" value="ATPASE INHIBITOR/5-FORMYLTETRAHYDROFOLATE CYCLO-LIGASE"/>
    <property type="match status" value="1"/>
</dbReference>
<dbReference type="Proteomes" id="UP001366060">
    <property type="component" value="Unassembled WGS sequence"/>
</dbReference>
<evidence type="ECO:0000256" key="4">
    <source>
        <dbReference type="SAM" id="MobiDB-lite"/>
    </source>
</evidence>
<sequence>MPNMPDNISQQRNAIRQQVRAARNALLPEQQQQASSQLLTSLVKHPKVQQAQHISVTLAHDGEIDLHNFIEWCWQQKKQVYLPVVHPTQVGELLFLAYQENTVMIKNRYGIKEPRLDINVDHQINEHNDGHDNQSTSTSTSTSTSKSLAPYLNTCSPENLDIVFTPLVAFDQQGNRIGMGGGYYDRLLAPWFSDKIGPYPIGLAHNCQYVDLLPIQKWDVPLPEIMTPLQHFHFSE</sequence>
<comment type="caution">
    <text evidence="5">The sequence shown here is derived from an EMBL/GenBank/DDBJ whole genome shotgun (WGS) entry which is preliminary data.</text>
</comment>
<protein>
    <submittedName>
        <fullName evidence="5">5-formyltetrahydrofolate cyclo-ligase</fullName>
        <ecNumber evidence="5">6.3.3.2</ecNumber>
    </submittedName>
</protein>
<dbReference type="PIRSF" id="PIRSF006806">
    <property type="entry name" value="FTHF_cligase"/>
    <property type="match status" value="1"/>
</dbReference>
<dbReference type="EC" id="6.3.3.2" evidence="5"/>
<keyword evidence="3" id="KW-0067">ATP-binding</keyword>
<dbReference type="Gene3D" id="3.40.50.10420">
    <property type="entry name" value="NagB/RpiA/CoA transferase-like"/>
    <property type="match status" value="1"/>
</dbReference>
<evidence type="ECO:0000256" key="2">
    <source>
        <dbReference type="ARBA" id="ARBA00022741"/>
    </source>
</evidence>
<reference evidence="5 6" key="1">
    <citation type="submission" date="2024-02" db="EMBL/GenBank/DDBJ databases">
        <title>Bacteria isolated from the canopy kelp, Nereocystis luetkeana.</title>
        <authorList>
            <person name="Pfister C.A."/>
            <person name="Younker I.T."/>
            <person name="Light S.H."/>
        </authorList>
    </citation>
    <scope>NUCLEOTIDE SEQUENCE [LARGE SCALE GENOMIC DNA]</scope>
    <source>
        <strain evidence="5 6">TI.2.07</strain>
    </source>
</reference>
<evidence type="ECO:0000256" key="1">
    <source>
        <dbReference type="ARBA" id="ARBA00010638"/>
    </source>
</evidence>
<feature type="region of interest" description="Disordered" evidence="4">
    <location>
        <begin position="124"/>
        <end position="147"/>
    </location>
</feature>
<keyword evidence="6" id="KW-1185">Reference proteome</keyword>
<dbReference type="EMBL" id="JBAKBA010000008">
    <property type="protein sequence ID" value="MEL0658529.1"/>
    <property type="molecule type" value="Genomic_DNA"/>
</dbReference>
<accession>A0ABU9H9H0</accession>
<gene>
    <name evidence="5" type="ORF">V6255_05170</name>
</gene>
<keyword evidence="2" id="KW-0547">Nucleotide-binding</keyword>
<dbReference type="PANTHER" id="PTHR23407:SF1">
    <property type="entry name" value="5-FORMYLTETRAHYDROFOLATE CYCLO-LIGASE"/>
    <property type="match status" value="1"/>
</dbReference>
<dbReference type="InterPro" id="IPR024185">
    <property type="entry name" value="FTHF_cligase-like_sf"/>
</dbReference>
<dbReference type="GO" id="GO:0030272">
    <property type="term" value="F:5-formyltetrahydrofolate cyclo-ligase activity"/>
    <property type="evidence" value="ECO:0007669"/>
    <property type="project" value="UniProtKB-EC"/>
</dbReference>
<keyword evidence="5" id="KW-0436">Ligase</keyword>
<dbReference type="InterPro" id="IPR037171">
    <property type="entry name" value="NagB/RpiA_transferase-like"/>
</dbReference>
<organism evidence="5 6">
    <name type="scientific">Psychromonas arctica</name>
    <dbReference type="NCBI Taxonomy" id="168275"/>
    <lineage>
        <taxon>Bacteria</taxon>
        <taxon>Pseudomonadati</taxon>
        <taxon>Pseudomonadota</taxon>
        <taxon>Gammaproteobacteria</taxon>
        <taxon>Alteromonadales</taxon>
        <taxon>Psychromonadaceae</taxon>
        <taxon>Psychromonas</taxon>
    </lineage>
</organism>
<evidence type="ECO:0000313" key="5">
    <source>
        <dbReference type="EMBL" id="MEL0658529.1"/>
    </source>
</evidence>